<dbReference type="Gene3D" id="3.40.50.720">
    <property type="entry name" value="NAD(P)-binding Rossmann-like Domain"/>
    <property type="match status" value="1"/>
</dbReference>
<dbReference type="RefSeq" id="WP_006969087.1">
    <property type="nucleotide sequence ID" value="NZ_ABCS01000001.1"/>
</dbReference>
<dbReference type="OrthoDB" id="9814124at2"/>
<dbReference type="GO" id="GO:0004029">
    <property type="term" value="F:aldehyde dehydrogenase (NAD+) activity"/>
    <property type="evidence" value="ECO:0007669"/>
    <property type="project" value="TreeGrafter"/>
</dbReference>
<dbReference type="PANTHER" id="PTHR48079">
    <property type="entry name" value="PROTEIN YEEZ"/>
    <property type="match status" value="1"/>
</dbReference>
<feature type="domain" description="NAD-dependent epimerase/dehydratase" evidence="1">
    <location>
        <begin position="23"/>
        <end position="256"/>
    </location>
</feature>
<evidence type="ECO:0000313" key="3">
    <source>
        <dbReference type="Proteomes" id="UP000005801"/>
    </source>
</evidence>
<dbReference type="PANTHER" id="PTHR48079:SF6">
    <property type="entry name" value="NAD(P)-BINDING DOMAIN-CONTAINING PROTEIN-RELATED"/>
    <property type="match status" value="1"/>
</dbReference>
<comment type="caution">
    <text evidence="2">The sequence shown here is derived from an EMBL/GenBank/DDBJ whole genome shotgun (WGS) entry which is preliminary data.</text>
</comment>
<evidence type="ECO:0000259" key="1">
    <source>
        <dbReference type="Pfam" id="PF01370"/>
    </source>
</evidence>
<dbReference type="AlphaFoldDB" id="A6FX88"/>
<dbReference type="eggNOG" id="COG0451">
    <property type="taxonomic scope" value="Bacteria"/>
</dbReference>
<protein>
    <submittedName>
        <fullName evidence="2">Nucleoside diphosphate sugar epimerase family protein</fullName>
    </submittedName>
</protein>
<dbReference type="InterPro" id="IPR036291">
    <property type="entry name" value="NAD(P)-bd_dom_sf"/>
</dbReference>
<dbReference type="InterPro" id="IPR001509">
    <property type="entry name" value="Epimerase_deHydtase"/>
</dbReference>
<proteinExistence type="predicted"/>
<reference evidence="2 3" key="1">
    <citation type="submission" date="2007-06" db="EMBL/GenBank/DDBJ databases">
        <authorList>
            <person name="Shimkets L."/>
            <person name="Ferriera S."/>
            <person name="Johnson J."/>
            <person name="Kravitz S."/>
            <person name="Beeson K."/>
            <person name="Sutton G."/>
            <person name="Rogers Y.-H."/>
            <person name="Friedman R."/>
            <person name="Frazier M."/>
            <person name="Venter J.C."/>
        </authorList>
    </citation>
    <scope>NUCLEOTIDE SEQUENCE [LARGE SCALE GENOMIC DNA]</scope>
    <source>
        <strain evidence="2 3">SIR-1</strain>
    </source>
</reference>
<dbReference type="EMBL" id="ABCS01000001">
    <property type="protein sequence ID" value="EDM81912.1"/>
    <property type="molecule type" value="Genomic_DNA"/>
</dbReference>
<evidence type="ECO:0000313" key="2">
    <source>
        <dbReference type="EMBL" id="EDM81912.1"/>
    </source>
</evidence>
<gene>
    <name evidence="2" type="ORF">PPSIR1_05578</name>
</gene>
<dbReference type="GO" id="GO:0005737">
    <property type="term" value="C:cytoplasm"/>
    <property type="evidence" value="ECO:0007669"/>
    <property type="project" value="TreeGrafter"/>
</dbReference>
<name>A6FX88_9BACT</name>
<dbReference type="STRING" id="391625.PPSIR1_05578"/>
<dbReference type="SUPFAM" id="SSF51735">
    <property type="entry name" value="NAD(P)-binding Rossmann-fold domains"/>
    <property type="match status" value="1"/>
</dbReference>
<keyword evidence="3" id="KW-1185">Reference proteome</keyword>
<organism evidence="2 3">
    <name type="scientific">Plesiocystis pacifica SIR-1</name>
    <dbReference type="NCBI Taxonomy" id="391625"/>
    <lineage>
        <taxon>Bacteria</taxon>
        <taxon>Pseudomonadati</taxon>
        <taxon>Myxococcota</taxon>
        <taxon>Polyangia</taxon>
        <taxon>Nannocystales</taxon>
        <taxon>Nannocystaceae</taxon>
        <taxon>Plesiocystis</taxon>
    </lineage>
</organism>
<dbReference type="InterPro" id="IPR051783">
    <property type="entry name" value="NAD(P)-dependent_oxidoreduct"/>
</dbReference>
<dbReference type="Proteomes" id="UP000005801">
    <property type="component" value="Unassembled WGS sequence"/>
</dbReference>
<accession>A6FX88</accession>
<dbReference type="Pfam" id="PF01370">
    <property type="entry name" value="Epimerase"/>
    <property type="match status" value="1"/>
</dbReference>
<sequence>MATSSPSDGTPPLPAADLAKGTILVTGASGHVGNNLVRRLLEEGCAVRALVQPGANDRGLEGLDIERTPGDLRDLDSLRRALDGVTRVFHVAAKISTATSNPAEQRELYAINVLGTRDLLRASLDAGVERVVLTGSFSATGFDLDDPSQPSAEGLPFYPFRYAQGGGPMAYAHTKALAEHQALVFAAEGLDVVIATSCGCIGPHDYLPSRMGGTLCDYIDGRQRAYVDGGFSWIRARDIADGHLLAMARGRSGQKYVFATGFLTLGELFRTAGEVAGVDHPLVELPFEFVNRVAKVYSGTLARFFPKASQRLTPGSLAVLRMRRRVDSSKAQRELGFEPTELRTAIAEAVEFFAREGMVRRASAVSVPRQTAPEPATNPSP</sequence>